<evidence type="ECO:0000256" key="8">
    <source>
        <dbReference type="ARBA" id="ARBA00023235"/>
    </source>
</evidence>
<organism evidence="12 13">
    <name type="scientific">Candidatus Kaiserbacteria bacterium RIFCSPHIGHO2_02_FULL_55_20</name>
    <dbReference type="NCBI Taxonomy" id="1798497"/>
    <lineage>
        <taxon>Bacteria</taxon>
        <taxon>Candidatus Kaiseribacteriota</taxon>
    </lineage>
</organism>
<evidence type="ECO:0000256" key="3">
    <source>
        <dbReference type="ARBA" id="ARBA00004798"/>
    </source>
</evidence>
<dbReference type="GO" id="GO:0006007">
    <property type="term" value="P:glucose catabolic process"/>
    <property type="evidence" value="ECO:0007669"/>
    <property type="project" value="InterPro"/>
</dbReference>
<proteinExistence type="inferred from homology"/>
<comment type="pathway">
    <text evidence="3">Carbohydrate degradation; glycolysis; pyruvate from D-glyceraldehyde 3-phosphate: step 3/5.</text>
</comment>
<dbReference type="EMBL" id="MFLK01000030">
    <property type="protein sequence ID" value="OGG65798.1"/>
    <property type="molecule type" value="Genomic_DNA"/>
</dbReference>
<gene>
    <name evidence="12" type="ORF">A3D71_01885</name>
</gene>
<evidence type="ECO:0000256" key="9">
    <source>
        <dbReference type="NCBIfam" id="TIGR01307"/>
    </source>
</evidence>
<dbReference type="AlphaFoldDB" id="A0A1F6DWK4"/>
<comment type="cofactor">
    <cofactor evidence="2">
        <name>Mn(2+)</name>
        <dbReference type="ChEBI" id="CHEBI:29035"/>
    </cofactor>
</comment>
<evidence type="ECO:0000256" key="1">
    <source>
        <dbReference type="ARBA" id="ARBA00000370"/>
    </source>
</evidence>
<dbReference type="InterPro" id="IPR017850">
    <property type="entry name" value="Alkaline_phosphatase_core_sf"/>
</dbReference>
<dbReference type="SUPFAM" id="SSF53649">
    <property type="entry name" value="Alkaline phosphatase-like"/>
    <property type="match status" value="1"/>
</dbReference>
<dbReference type="Pfam" id="PF01676">
    <property type="entry name" value="Metalloenzyme"/>
    <property type="match status" value="1"/>
</dbReference>
<evidence type="ECO:0000259" key="10">
    <source>
        <dbReference type="Pfam" id="PF01676"/>
    </source>
</evidence>
<feature type="non-terminal residue" evidence="12">
    <location>
        <position position="1"/>
    </location>
</feature>
<evidence type="ECO:0000256" key="4">
    <source>
        <dbReference type="ARBA" id="ARBA00008819"/>
    </source>
</evidence>
<comment type="catalytic activity">
    <reaction evidence="1">
        <text>(2R)-2-phosphoglycerate = (2R)-3-phosphoglycerate</text>
        <dbReference type="Rhea" id="RHEA:15901"/>
        <dbReference type="ChEBI" id="CHEBI:58272"/>
        <dbReference type="ChEBI" id="CHEBI:58289"/>
        <dbReference type="EC" id="5.4.2.12"/>
    </reaction>
</comment>
<comment type="similarity">
    <text evidence="4">Belongs to the BPG-independent phosphoglycerate mutase family.</text>
</comment>
<reference evidence="12 13" key="1">
    <citation type="journal article" date="2016" name="Nat. Commun.">
        <title>Thousands of microbial genomes shed light on interconnected biogeochemical processes in an aquifer system.</title>
        <authorList>
            <person name="Anantharaman K."/>
            <person name="Brown C.T."/>
            <person name="Hug L.A."/>
            <person name="Sharon I."/>
            <person name="Castelle C.J."/>
            <person name="Probst A.J."/>
            <person name="Thomas B.C."/>
            <person name="Singh A."/>
            <person name="Wilkins M.J."/>
            <person name="Karaoz U."/>
            <person name="Brodie E.L."/>
            <person name="Williams K.H."/>
            <person name="Hubbard S.S."/>
            <person name="Banfield J.F."/>
        </authorList>
    </citation>
    <scope>NUCLEOTIDE SEQUENCE [LARGE SCALE GENOMIC DNA]</scope>
</reference>
<comment type="caution">
    <text evidence="12">The sequence shown here is derived from an EMBL/GenBank/DDBJ whole genome shotgun (WGS) entry which is preliminary data.</text>
</comment>
<accession>A0A1F6DWK4</accession>
<dbReference type="Gene3D" id="3.40.1450.10">
    <property type="entry name" value="BPG-independent phosphoglycerate mutase, domain B"/>
    <property type="match status" value="1"/>
</dbReference>
<keyword evidence="5" id="KW-0479">Metal-binding</keyword>
<dbReference type="Pfam" id="PF06415">
    <property type="entry name" value="iPGM_N"/>
    <property type="match status" value="1"/>
</dbReference>
<evidence type="ECO:0000256" key="7">
    <source>
        <dbReference type="ARBA" id="ARBA00023211"/>
    </source>
</evidence>
<evidence type="ECO:0000256" key="2">
    <source>
        <dbReference type="ARBA" id="ARBA00001936"/>
    </source>
</evidence>
<dbReference type="GO" id="GO:0004619">
    <property type="term" value="F:phosphoglycerate mutase activity"/>
    <property type="evidence" value="ECO:0007669"/>
    <property type="project" value="UniProtKB-UniRule"/>
</dbReference>
<dbReference type="EC" id="5.4.2.12" evidence="9"/>
<name>A0A1F6DWK4_9BACT</name>
<evidence type="ECO:0000313" key="12">
    <source>
        <dbReference type="EMBL" id="OGG65798.1"/>
    </source>
</evidence>
<dbReference type="SUPFAM" id="SSF64158">
    <property type="entry name" value="2,3-Bisphosphoglycerate-independent phosphoglycerate mutase, substrate-binding domain"/>
    <property type="match status" value="1"/>
</dbReference>
<keyword evidence="8" id="KW-0413">Isomerase</keyword>
<dbReference type="InterPro" id="IPR011258">
    <property type="entry name" value="BPG-indep_PGM_N"/>
</dbReference>
<sequence>GGIHSHSDHLYGFLDAAKHAGIKKVAIHVVTDGRDTPPKAGAGYVEELERYIAKHDVGRIATAGGRFYTMDRDKNWDRIEKAEAAMCRGESDFVTGEKPSAFIRKRYTDGSSDEVLEPIVFTGENGKADLIQTNDGVFMFNFRADRVRLLARRLRERGRKDNIHVVTMTESDKELDCPIVYPQVNIKTTLAAEISQAGLSQVHIAETEKYAHVTYFLNGGREKPHEGEERILIDTRKDVKMHDEAPEMRAREITDAAIERMKKPVDFIVLNYANVDLVGHTANKRAVITAVETVDRELNRLVDAVTALGGAAFITADHGNAEVNVDPMTGEKHTAHTTNMVPAIVTLPGGTMRNGSLADIAPTVLTLMGLPVPPAMTGKSLYTGE</sequence>
<feature type="domain" description="Metalloenzyme" evidence="10">
    <location>
        <begin position="182"/>
        <end position="370"/>
    </location>
</feature>
<dbReference type="UniPathway" id="UPA00109">
    <property type="reaction ID" value="UER00186"/>
</dbReference>
<evidence type="ECO:0000256" key="5">
    <source>
        <dbReference type="ARBA" id="ARBA00022723"/>
    </source>
</evidence>
<dbReference type="PANTHER" id="PTHR31637">
    <property type="entry name" value="2,3-BISPHOSPHOGLYCERATE-INDEPENDENT PHOSPHOGLYCERATE MUTASE"/>
    <property type="match status" value="1"/>
</dbReference>
<dbReference type="InterPro" id="IPR005995">
    <property type="entry name" value="Pgm_bpd_ind"/>
</dbReference>
<evidence type="ECO:0000259" key="11">
    <source>
        <dbReference type="Pfam" id="PF06415"/>
    </source>
</evidence>
<evidence type="ECO:0000313" key="13">
    <source>
        <dbReference type="Proteomes" id="UP000177652"/>
    </source>
</evidence>
<keyword evidence="7" id="KW-0464">Manganese</keyword>
<protein>
    <recommendedName>
        <fullName evidence="9">2,3-bisphosphoglycerate-independent phosphoglycerate mutase</fullName>
        <ecNumber evidence="9">5.4.2.12</ecNumber>
    </recommendedName>
</protein>
<dbReference type="Gene3D" id="3.40.720.10">
    <property type="entry name" value="Alkaline Phosphatase, subunit A"/>
    <property type="match status" value="1"/>
</dbReference>
<dbReference type="InterPro" id="IPR006124">
    <property type="entry name" value="Metalloenzyme"/>
</dbReference>
<dbReference type="NCBIfam" id="TIGR01307">
    <property type="entry name" value="pgm_bpd_ind"/>
    <property type="match status" value="1"/>
</dbReference>
<feature type="domain" description="BPG-independent PGAM N-terminal" evidence="11">
    <location>
        <begin position="1"/>
        <end position="171"/>
    </location>
</feature>
<dbReference type="Proteomes" id="UP000177652">
    <property type="component" value="Unassembled WGS sequence"/>
</dbReference>
<dbReference type="GO" id="GO:0030145">
    <property type="term" value="F:manganese ion binding"/>
    <property type="evidence" value="ECO:0007669"/>
    <property type="project" value="InterPro"/>
</dbReference>
<dbReference type="GO" id="GO:0006096">
    <property type="term" value="P:glycolytic process"/>
    <property type="evidence" value="ECO:0007669"/>
    <property type="project" value="UniProtKB-UniRule"/>
</dbReference>
<dbReference type="InterPro" id="IPR036646">
    <property type="entry name" value="PGAM_B_sf"/>
</dbReference>
<dbReference type="GO" id="GO:0005737">
    <property type="term" value="C:cytoplasm"/>
    <property type="evidence" value="ECO:0007669"/>
    <property type="project" value="InterPro"/>
</dbReference>
<dbReference type="PANTHER" id="PTHR31637:SF0">
    <property type="entry name" value="2,3-BISPHOSPHOGLYCERATE-INDEPENDENT PHOSPHOGLYCERATE MUTASE"/>
    <property type="match status" value="1"/>
</dbReference>
<dbReference type="STRING" id="1798497.A3D71_01885"/>
<dbReference type="CDD" id="cd16010">
    <property type="entry name" value="iPGM"/>
    <property type="match status" value="1"/>
</dbReference>
<keyword evidence="6" id="KW-0324">Glycolysis</keyword>
<evidence type="ECO:0000256" key="6">
    <source>
        <dbReference type="ARBA" id="ARBA00023152"/>
    </source>
</evidence>